<dbReference type="Gene3D" id="1.50.10.20">
    <property type="match status" value="1"/>
</dbReference>
<dbReference type="SUPFAM" id="SSF48239">
    <property type="entry name" value="Terpenoid cyclases/Protein prenyltransferases"/>
    <property type="match status" value="1"/>
</dbReference>
<comment type="caution">
    <text evidence="4">The sequence shown here is derived from an EMBL/GenBank/DDBJ whole genome shotgun (WGS) entry which is preliminary data.</text>
</comment>
<gene>
    <name evidence="4" type="ORF">SAMN05444410_10216</name>
</gene>
<evidence type="ECO:0000313" key="5">
    <source>
        <dbReference type="Proteomes" id="UP000198711"/>
    </source>
</evidence>
<dbReference type="Pfam" id="PF17973">
    <property type="entry name" value="bMG10"/>
    <property type="match status" value="1"/>
</dbReference>
<feature type="signal peptide" evidence="2">
    <location>
        <begin position="1"/>
        <end position="21"/>
    </location>
</feature>
<dbReference type="PANTHER" id="PTHR40094:SF1">
    <property type="entry name" value="UBIQUITIN DOMAIN-CONTAINING PROTEIN"/>
    <property type="match status" value="1"/>
</dbReference>
<dbReference type="Proteomes" id="UP000198711">
    <property type="component" value="Unassembled WGS sequence"/>
</dbReference>
<dbReference type="Gene3D" id="2.60.40.1930">
    <property type="match status" value="1"/>
</dbReference>
<proteinExistence type="inferred from homology"/>
<organism evidence="4 5">
    <name type="scientific">Hydrobacter penzbergensis</name>
    <dbReference type="NCBI Taxonomy" id="1235997"/>
    <lineage>
        <taxon>Bacteria</taxon>
        <taxon>Pseudomonadati</taxon>
        <taxon>Bacteroidota</taxon>
        <taxon>Chitinophagia</taxon>
        <taxon>Chitinophagales</taxon>
        <taxon>Chitinophagaceae</taxon>
        <taxon>Hydrobacter</taxon>
    </lineage>
</organism>
<keyword evidence="2" id="KW-0732">Signal</keyword>
<dbReference type="SMART" id="SM01360">
    <property type="entry name" value="A2M"/>
    <property type="match status" value="1"/>
</dbReference>
<dbReference type="Pfam" id="PF00207">
    <property type="entry name" value="A2M"/>
    <property type="match status" value="1"/>
</dbReference>
<dbReference type="SMART" id="SM01419">
    <property type="entry name" value="Thiol-ester_cl"/>
    <property type="match status" value="1"/>
</dbReference>
<dbReference type="EMBL" id="FNNO01000002">
    <property type="protein sequence ID" value="SDW33349.1"/>
    <property type="molecule type" value="Genomic_DNA"/>
</dbReference>
<feature type="chain" id="PRO_5036481124" evidence="2">
    <location>
        <begin position="22"/>
        <end position="2021"/>
    </location>
</feature>
<accession>A0A8X8LCJ7</accession>
<evidence type="ECO:0000259" key="3">
    <source>
        <dbReference type="SMART" id="SM01360"/>
    </source>
</evidence>
<keyword evidence="5" id="KW-1185">Reference proteome</keyword>
<comment type="similarity">
    <text evidence="1">Belongs to the protease inhibitor I39 (alpha-2-macroglobulin) family. Bacterial alpha-2-macroglobulin subfamily.</text>
</comment>
<feature type="domain" description="Alpha-2-macroglobulin" evidence="3">
    <location>
        <begin position="1240"/>
        <end position="1330"/>
    </location>
</feature>
<dbReference type="GO" id="GO:0004866">
    <property type="term" value="F:endopeptidase inhibitor activity"/>
    <property type="evidence" value="ECO:0007669"/>
    <property type="project" value="InterPro"/>
</dbReference>
<dbReference type="RefSeq" id="WP_139173821.1">
    <property type="nucleotide sequence ID" value="NZ_FNNO01000002.1"/>
</dbReference>
<reference evidence="4 5" key="1">
    <citation type="submission" date="2016-10" db="EMBL/GenBank/DDBJ databases">
        <authorList>
            <person name="Varghese N."/>
            <person name="Submissions S."/>
        </authorList>
    </citation>
    <scope>NUCLEOTIDE SEQUENCE [LARGE SCALE GENOMIC DNA]</scope>
    <source>
        <strain evidence="4 5">DSM 25353</strain>
    </source>
</reference>
<protein>
    <submittedName>
        <fullName evidence="4">Uncharacterized conserved protein YfaS, alpha-2-macroglobulin family</fullName>
    </submittedName>
</protein>
<dbReference type="InterPro" id="IPR001599">
    <property type="entry name" value="Macroglobln_a2"/>
</dbReference>
<sequence>MALKKMGMIMAMMLCIGFVHAQQKDTAYQKEWKEIDSLIVIKSLPKSALVKLDALQKKVSLHQQQAQVIKCLIYRYSLQDQVLENDPNRAVQTLLASIGNTSDAVQKSILKALVAKKLYEYFNMYRWRFYNRKATVNYAKADISTWGIADFHKAITQYFLEALADKEILLHTSLKDFEAILIKGDKHRSSLYHLLANEALVYFKSGDPYSTDPLYVSRISDPVALSGREVFIKHPFLAKDNSMLELIALQLYQHLLTVTTNADELVGTDIGRIEWVYSHAQFNNKESVYRSALETIISNNKQVSSTAKAWVDLAQLELQKADSYQASVDTSNRYAYVKAKKIIDNAVSSIDKNNPWRNNFHPLLSQITEKELSSQTEQVNIPGKPFRALVSFRNIDTVYAKIIRIDTKELPNQYWEAGYWKKITSLETYRAFSQALPVTNDYRQHAVEIKLDGLSVGRYALLCSNSPLFNDSLNKLSVQFFSVSNISYVRNDHDFFVLNRENGQPLANVNVAIFSEQRLIANKQTDRNGYFMYRETNNRSRNTRYVFSKGKDELRLDATEFIPYQNDPSINDVQDTESDDFENGNSRIFFFTDRSIYRPGQYVYFKGIAVKKNRQTRMSRLITRKDSGWVYLSNVNGKRVDSIRFSLNDYGSFSGRFQVPQNTLTGIFSIQTNWKIYSSAAVSVEAYKRPGFFAGFDKVKGSYRLNDSVTVHGNATAYAGNSINGAKVTYTVKRNTRYLNPWLRNNYIPIQSSSIEIAHGELITDDNGKFNIPFKALADDHANRDANPIFNFEVLVSITDINGETRTASTTVRAGYASIILQANIPDVLPTDSFAQLKLSVTNLDGQPEQVKVHVSIYPLEAPQQPVRKRYWQNPDLFVMSRNEFTRYFPNDEYENESNYRTWKAGPLVTSSTIDTKESETWQLTPGVLHSGYYKIESVATDAYGQEVKDIKYMQMFSITKGAYPTSSYQFSYTLKGMALPGDTARFYAVSMADQVYVIRRTDRPGKAGGVYTFNTRNKGFETIEFAATEADRGGVGIAEVFVYNNRVYNSQYNVLVPWSNKQLSVSYASFRNHTEPGSKEQWTVQVKGEKGQQQAAELLTGMYDASLDQFKPHNWSIPAIWETNYWRNGFIASTNFGAATANQNYITEPTVEFIEHAYDRLSVNANEFWSIYSIKWEDRSTASANVHLMPDKKMLNEVVITGAGDMNRIRYAKPVAEPIGEAENMQNEPQKIRTDFKETAFFFPQLYADSLGNYTFSLTMPEALTTWKWMTLAHTKDLAFGTATQSIVTQKTLMVQPNLPRFLREGDQIELSSKIANLGAQELTGQATLELIDATTGTSVDGWFQNVFPVQYFTAEPGKSTVVKFPIQVPFSFNKPLTWRIVAKAGNYSDGEENTLPVVTNRMLVTESLPLFLQKDTTQSFRFEKLLHTSSETLTHEGLTVEYTTNPAWYAVKALPYLIEYPYECAEQTFNRVYANALAAYILQKNPKIKQVLDQWMTDTSAAQSNLQKNQALKQLLIEETPWVFDAENEASQSKNLALLLDLAKLDQQTDQFIEKLQQLQLPSGGFVWFKGGYEDRYMTNYILTGIGKLKRLGAFSTAIALRLNPIISNAIKWLDSKMREDYQSIHQSKTTGQKQWQLSSVQIQYLYMRSLFRDIAQTAPEAYRYFYNTGKQHWNDQNQYNQAMLGLVFYWNNDVQFVNTTLLPSILENTVENTAQGSLHWKSQQTCFWYTSPIEHQSMMISFLQELQQDNKSKSLLSAINKARTWLLLNKQTNNWETTVATADACYALLQSGSGWLNNESKLSIRLGNYTTNNNTGKQQAGTGYFSTHIDGKSVKPEMGTVTVQIASKRSYNEQPPSWGSVYWQYFENPDKITPAATPLSLSRKLFVEKNTEHGKALDLVKEGEELKVGDKVVVRIELKSDRDMEYLHLKDMRAAAMEPVNVLSGYKWQDELGYYESTRDASTNFFISYLRKGTYVFEYPTFVTQTGVFSTGIATIQCMYAPEFNSHSEGFNIRVNKL</sequence>
<dbReference type="InterPro" id="IPR002890">
    <property type="entry name" value="MG2"/>
</dbReference>
<dbReference type="InterPro" id="IPR008930">
    <property type="entry name" value="Terpenoid_cyclase/PrenylTrfase"/>
</dbReference>
<dbReference type="InterPro" id="IPR051802">
    <property type="entry name" value="YfhM-like"/>
</dbReference>
<evidence type="ECO:0000256" key="2">
    <source>
        <dbReference type="SAM" id="SignalP"/>
    </source>
</evidence>
<name>A0A8X8LCJ7_9BACT</name>
<evidence type="ECO:0000256" key="1">
    <source>
        <dbReference type="ARBA" id="ARBA00010556"/>
    </source>
</evidence>
<dbReference type="InterPro" id="IPR047565">
    <property type="entry name" value="Alpha-macroglob_thiol-ester_cl"/>
</dbReference>
<evidence type="ECO:0000313" key="4">
    <source>
        <dbReference type="EMBL" id="SDW33349.1"/>
    </source>
</evidence>
<dbReference type="Pfam" id="PF01835">
    <property type="entry name" value="MG2"/>
    <property type="match status" value="1"/>
</dbReference>
<dbReference type="InterPro" id="IPR041246">
    <property type="entry name" value="Bact_MG10"/>
</dbReference>
<dbReference type="PANTHER" id="PTHR40094">
    <property type="entry name" value="ALPHA-2-MACROGLOBULIN HOMOLOG"/>
    <property type="match status" value="1"/>
</dbReference>